<feature type="transmembrane region" description="Helical" evidence="6">
    <location>
        <begin position="416"/>
        <end position="435"/>
    </location>
</feature>
<feature type="transmembrane region" description="Helical" evidence="6">
    <location>
        <begin position="166"/>
        <end position="194"/>
    </location>
</feature>
<feature type="transmembrane region" description="Helical" evidence="6">
    <location>
        <begin position="136"/>
        <end position="154"/>
    </location>
</feature>
<dbReference type="GO" id="GO:0015648">
    <property type="term" value="F:lipid-linked peptidoglycan transporter activity"/>
    <property type="evidence" value="ECO:0007669"/>
    <property type="project" value="TreeGrafter"/>
</dbReference>
<feature type="transmembrane region" description="Helical" evidence="6">
    <location>
        <begin position="383"/>
        <end position="404"/>
    </location>
</feature>
<protein>
    <submittedName>
        <fullName evidence="7">Cell elongation-specific peptidoglycan biosynthesis regulator RodA</fullName>
    </submittedName>
</protein>
<evidence type="ECO:0000256" key="2">
    <source>
        <dbReference type="ARBA" id="ARBA00022692"/>
    </source>
</evidence>
<keyword evidence="3" id="KW-0133">Cell shape</keyword>
<feature type="transmembrane region" description="Helical" evidence="6">
    <location>
        <begin position="74"/>
        <end position="94"/>
    </location>
</feature>
<comment type="subcellular location">
    <subcellularLocation>
        <location evidence="1">Membrane</location>
        <topology evidence="1">Multi-pass membrane protein</topology>
    </subcellularLocation>
</comment>
<keyword evidence="4 6" id="KW-1133">Transmembrane helix</keyword>
<dbReference type="PANTHER" id="PTHR30474">
    <property type="entry name" value="CELL CYCLE PROTEIN"/>
    <property type="match status" value="1"/>
</dbReference>
<dbReference type="GO" id="GO:0051301">
    <property type="term" value="P:cell division"/>
    <property type="evidence" value="ECO:0007669"/>
    <property type="project" value="InterPro"/>
</dbReference>
<feature type="transmembrane region" description="Helical" evidence="6">
    <location>
        <begin position="215"/>
        <end position="232"/>
    </location>
</feature>
<feature type="transmembrane region" description="Helical" evidence="6">
    <location>
        <begin position="238"/>
        <end position="254"/>
    </location>
</feature>
<proteinExistence type="predicted"/>
<evidence type="ECO:0000256" key="6">
    <source>
        <dbReference type="SAM" id="Phobius"/>
    </source>
</evidence>
<evidence type="ECO:0000256" key="4">
    <source>
        <dbReference type="ARBA" id="ARBA00022989"/>
    </source>
</evidence>
<dbReference type="InterPro" id="IPR001182">
    <property type="entry name" value="FtsW/RodA"/>
</dbReference>
<evidence type="ECO:0000256" key="5">
    <source>
        <dbReference type="ARBA" id="ARBA00023136"/>
    </source>
</evidence>
<accession>A0A438MJV6</accession>
<dbReference type="RefSeq" id="WP_206641924.1">
    <property type="nucleotide sequence ID" value="NZ_SAUN01000001.1"/>
</dbReference>
<feature type="transmembrane region" description="Helical" evidence="6">
    <location>
        <begin position="20"/>
        <end position="41"/>
    </location>
</feature>
<gene>
    <name evidence="7" type="ORF">EDD27_9009</name>
</gene>
<sequence>MSEVADSPIPMPAKRRVAQLVMLALAVVIVMGAYANVGLAIDGQIPAGMLTYGLGLGGLMLVAYIVLAKFAPWADPLILPLVTVINGLGLVMIYRLESAKMPGASAANQIMWTAVGVVMFTATLIVIRDHRILQRLTYTAGAVGLVLLAIPAVLPSSLSEVQGAKIWIRIGGFSIQPGEFAKLALVVFFAGYLVAKRDVLALAGRRLLFIDLPRARDLGPVLVTWGLSLLVLVFEKDLGTSLLLFGSFIAMLYIATQRTSWVLIGVLLFAGGAFLAGSVFDHVGDRFQIWLNPSSDEFYNREVGGSFQIMQSLFGLGAGGILGTGLGQGNPDLIPLSFSDFIFAAVGEELGLTGLMALLMLYALLVERGLRTSLAAREPFSKLLAGGLSFILAWQVFIIVGGVTNLIPLTGLVTPFMSQGGSALLANWILIALLVRMSDSARKPPPQAIQNEGLTQVFQR</sequence>
<name>A0A438MJV6_9ACTN</name>
<comment type="caution">
    <text evidence="7">The sequence shown here is derived from an EMBL/GenBank/DDBJ whole genome shotgun (WGS) entry which is preliminary data.</text>
</comment>
<keyword evidence="8" id="KW-1185">Reference proteome</keyword>
<feature type="transmembrane region" description="Helical" evidence="6">
    <location>
        <begin position="47"/>
        <end position="67"/>
    </location>
</feature>
<dbReference type="GO" id="GO:0005886">
    <property type="term" value="C:plasma membrane"/>
    <property type="evidence" value="ECO:0007669"/>
    <property type="project" value="TreeGrafter"/>
</dbReference>
<dbReference type="PANTHER" id="PTHR30474:SF3">
    <property type="entry name" value="PEPTIDOGLYCAN GLYCOSYLTRANSFERASE RODA"/>
    <property type="match status" value="1"/>
</dbReference>
<evidence type="ECO:0000256" key="1">
    <source>
        <dbReference type="ARBA" id="ARBA00004141"/>
    </source>
</evidence>
<keyword evidence="2 6" id="KW-0812">Transmembrane</keyword>
<organism evidence="7 8">
    <name type="scientific">Nonomuraea polychroma</name>
    <dbReference type="NCBI Taxonomy" id="46176"/>
    <lineage>
        <taxon>Bacteria</taxon>
        <taxon>Bacillati</taxon>
        <taxon>Actinomycetota</taxon>
        <taxon>Actinomycetes</taxon>
        <taxon>Streptosporangiales</taxon>
        <taxon>Streptosporangiaceae</taxon>
        <taxon>Nonomuraea</taxon>
    </lineage>
</organism>
<dbReference type="GO" id="GO:0032153">
    <property type="term" value="C:cell division site"/>
    <property type="evidence" value="ECO:0007669"/>
    <property type="project" value="TreeGrafter"/>
</dbReference>
<dbReference type="AlphaFoldDB" id="A0A438MJV6"/>
<feature type="transmembrane region" description="Helical" evidence="6">
    <location>
        <begin position="341"/>
        <end position="362"/>
    </location>
</feature>
<evidence type="ECO:0000313" key="8">
    <source>
        <dbReference type="Proteomes" id="UP000284824"/>
    </source>
</evidence>
<dbReference type="Pfam" id="PF01098">
    <property type="entry name" value="FTSW_RODA_SPOVE"/>
    <property type="match status" value="1"/>
</dbReference>
<dbReference type="GO" id="GO:0008360">
    <property type="term" value="P:regulation of cell shape"/>
    <property type="evidence" value="ECO:0007669"/>
    <property type="project" value="UniProtKB-KW"/>
</dbReference>
<keyword evidence="5 6" id="KW-0472">Membrane</keyword>
<evidence type="ECO:0000256" key="3">
    <source>
        <dbReference type="ARBA" id="ARBA00022960"/>
    </source>
</evidence>
<evidence type="ECO:0000313" key="7">
    <source>
        <dbReference type="EMBL" id="RVX46157.1"/>
    </source>
</evidence>
<feature type="transmembrane region" description="Helical" evidence="6">
    <location>
        <begin position="106"/>
        <end position="127"/>
    </location>
</feature>
<feature type="transmembrane region" description="Helical" evidence="6">
    <location>
        <begin position="261"/>
        <end position="280"/>
    </location>
</feature>
<reference evidence="7 8" key="1">
    <citation type="submission" date="2019-01" db="EMBL/GenBank/DDBJ databases">
        <title>Sequencing the genomes of 1000 actinobacteria strains.</title>
        <authorList>
            <person name="Klenk H.-P."/>
        </authorList>
    </citation>
    <scope>NUCLEOTIDE SEQUENCE [LARGE SCALE GENOMIC DNA]</scope>
    <source>
        <strain evidence="7 8">DSM 43925</strain>
    </source>
</reference>
<dbReference type="Proteomes" id="UP000284824">
    <property type="component" value="Unassembled WGS sequence"/>
</dbReference>
<dbReference type="EMBL" id="SAUN01000001">
    <property type="protein sequence ID" value="RVX46157.1"/>
    <property type="molecule type" value="Genomic_DNA"/>
</dbReference>